<evidence type="ECO:0000313" key="7">
    <source>
        <dbReference type="EMBL" id="TGY94709.1"/>
    </source>
</evidence>
<evidence type="ECO:0000256" key="3">
    <source>
        <dbReference type="ARBA" id="ARBA00023002"/>
    </source>
</evidence>
<dbReference type="AlphaFoldDB" id="A0A4V3RZL4"/>
<keyword evidence="3 6" id="KW-0560">Oxidoreductase</keyword>
<evidence type="ECO:0000256" key="6">
    <source>
        <dbReference type="RuleBase" id="RU364048"/>
    </source>
</evidence>
<dbReference type="PROSITE" id="PS51318">
    <property type="entry name" value="TAT"/>
    <property type="match status" value="1"/>
</dbReference>
<dbReference type="InterPro" id="IPR006311">
    <property type="entry name" value="TAT_signal"/>
</dbReference>
<keyword evidence="4 5" id="KW-0408">Iron</keyword>
<keyword evidence="8" id="KW-1185">Reference proteome</keyword>
<reference evidence="7 8" key="1">
    <citation type="journal article" date="2013" name="Int. J. Syst. Evol. Microbiol.">
        <title>Marinicauda pacifica gen. nov., sp. nov., a prosthecate alphaproteobacterium of the family Hyphomonadaceae isolated from deep seawater.</title>
        <authorList>
            <person name="Zhang X.Y."/>
            <person name="Li G.W."/>
            <person name="Wang C.S."/>
            <person name="Zhang Y.J."/>
            <person name="Xu X.W."/>
            <person name="Li H."/>
            <person name="Liu A."/>
            <person name="Liu C."/>
            <person name="Xie B.B."/>
            <person name="Qin Q.L."/>
            <person name="Xu Z."/>
            <person name="Chen X.L."/>
            <person name="Zhou B.C."/>
            <person name="Zhang Y.Z."/>
        </authorList>
    </citation>
    <scope>NUCLEOTIDE SEQUENCE [LARGE SCALE GENOMIC DNA]</scope>
    <source>
        <strain evidence="7 8">P-1 km-3</strain>
    </source>
</reference>
<sequence length="500" mass="55313">MTEMSRRHALTLFAAVGGAAGLGAPVRALSGDPIYEAFQANARNDPWTLGVRDAPASGFDGEARRLHGRLPRGLSGTLYRNGPGRYSRQDWRYRHWFDGDGFLQAWQLDGNRIAHRGRFIETSKWQAEEAAGRFLTPAFGSMPPDAGGLTGPDDMNVANTSVMMLNGELLALWEGGSAWSLDADTLQARGPRRWGSGLDGVHFSAHPKVEPETDIVWNFGQDAHGGRLVLWKIGPDGTLLDAGLVDEIGTGMIHDFIITERSLVFLVGNLHHERLRLPFLDGFAWRGDVPMTAIAIDKNDWSQRRSWDLPPGFLFHFGGGWEERDGTIRLDAALSPNADVILEDVRDIMRGVPWAGNSRMQLVTLGARGHFRIETPGDGLAEFPQVDPRYTGKRRQYTWHVDWTPDQARGATAIARRNVLTGAFDHYDHGPGVYVEEPLFIPASRRSAEGEGWIVHTALNAEARATELHVFDALNLSAGPQASWRLPYACPFGFHGCWRG</sequence>
<dbReference type="InterPro" id="IPR004294">
    <property type="entry name" value="Carotenoid_Oase"/>
</dbReference>
<evidence type="ECO:0000256" key="4">
    <source>
        <dbReference type="ARBA" id="ARBA00023004"/>
    </source>
</evidence>
<feature type="binding site" evidence="5">
    <location>
        <position position="206"/>
    </location>
    <ligand>
        <name>Fe cation</name>
        <dbReference type="ChEBI" id="CHEBI:24875"/>
        <note>catalytic</note>
    </ligand>
</feature>
<evidence type="ECO:0000256" key="2">
    <source>
        <dbReference type="ARBA" id="ARBA00022723"/>
    </source>
</evidence>
<proteinExistence type="inferred from homology"/>
<dbReference type="EMBL" id="SRXV01000001">
    <property type="protein sequence ID" value="TGY94709.1"/>
    <property type="molecule type" value="Genomic_DNA"/>
</dbReference>
<keyword evidence="6" id="KW-0223">Dioxygenase</keyword>
<protein>
    <recommendedName>
        <fullName evidence="6">Dioxygenase</fullName>
        <ecNumber evidence="6">1.13.11.-</ecNumber>
    </recommendedName>
</protein>
<comment type="caution">
    <text evidence="7">The sequence shown here is derived from an EMBL/GenBank/DDBJ whole genome shotgun (WGS) entry which is preliminary data.</text>
</comment>
<evidence type="ECO:0000256" key="5">
    <source>
        <dbReference type="PIRSR" id="PIRSR604294-1"/>
    </source>
</evidence>
<dbReference type="EC" id="1.13.11.-" evidence="6"/>
<evidence type="ECO:0000313" key="8">
    <source>
        <dbReference type="Proteomes" id="UP000305451"/>
    </source>
</evidence>
<gene>
    <name evidence="7" type="ORF">E5162_05405</name>
</gene>
<dbReference type="PANTHER" id="PTHR10543:SF89">
    <property type="entry name" value="CAROTENOID 9,10(9',10')-CLEAVAGE DIOXYGENASE 1"/>
    <property type="match status" value="1"/>
</dbReference>
<feature type="binding site" evidence="5">
    <location>
        <position position="316"/>
    </location>
    <ligand>
        <name>Fe cation</name>
        <dbReference type="ChEBI" id="CHEBI:24875"/>
        <note>catalytic</note>
    </ligand>
</feature>
<organism evidence="7 8">
    <name type="scientific">Marinicauda pacifica</name>
    <dbReference type="NCBI Taxonomy" id="1133559"/>
    <lineage>
        <taxon>Bacteria</taxon>
        <taxon>Pseudomonadati</taxon>
        <taxon>Pseudomonadota</taxon>
        <taxon>Alphaproteobacteria</taxon>
        <taxon>Maricaulales</taxon>
        <taxon>Maricaulaceae</taxon>
        <taxon>Marinicauda</taxon>
    </lineage>
</organism>
<dbReference type="Pfam" id="PF03055">
    <property type="entry name" value="RPE65"/>
    <property type="match status" value="1"/>
</dbReference>
<keyword evidence="2 5" id="KW-0479">Metal-binding</keyword>
<accession>A0A4V3RZL4</accession>
<dbReference type="GO" id="GO:0016121">
    <property type="term" value="P:carotene catabolic process"/>
    <property type="evidence" value="ECO:0007669"/>
    <property type="project" value="TreeGrafter"/>
</dbReference>
<dbReference type="RefSeq" id="WP_135943906.1">
    <property type="nucleotide sequence ID" value="NZ_BMEI01000001.1"/>
</dbReference>
<feature type="binding site" evidence="5">
    <location>
        <position position="254"/>
    </location>
    <ligand>
        <name>Fe cation</name>
        <dbReference type="ChEBI" id="CHEBI:24875"/>
        <note>catalytic</note>
    </ligand>
</feature>
<comment type="cofactor">
    <cofactor evidence="5 6">
        <name>Fe(2+)</name>
        <dbReference type="ChEBI" id="CHEBI:29033"/>
    </cofactor>
    <text evidence="5 6">Binds 1 Fe(2+) ion per subunit.</text>
</comment>
<comment type="similarity">
    <text evidence="1 6">Belongs to the carotenoid oxygenase family.</text>
</comment>
<dbReference type="OrthoDB" id="6636843at2"/>
<name>A0A4V3RZL4_9PROT</name>
<dbReference type="Proteomes" id="UP000305451">
    <property type="component" value="Unassembled WGS sequence"/>
</dbReference>
<feature type="binding site" evidence="5">
    <location>
        <position position="495"/>
    </location>
    <ligand>
        <name>Fe cation</name>
        <dbReference type="ChEBI" id="CHEBI:24875"/>
        <note>catalytic</note>
    </ligand>
</feature>
<dbReference type="GO" id="GO:0046872">
    <property type="term" value="F:metal ion binding"/>
    <property type="evidence" value="ECO:0007669"/>
    <property type="project" value="UniProtKB-KW"/>
</dbReference>
<dbReference type="GO" id="GO:0010436">
    <property type="term" value="F:carotenoid dioxygenase activity"/>
    <property type="evidence" value="ECO:0007669"/>
    <property type="project" value="TreeGrafter"/>
</dbReference>
<dbReference type="PANTHER" id="PTHR10543">
    <property type="entry name" value="BETA-CAROTENE DIOXYGENASE"/>
    <property type="match status" value="1"/>
</dbReference>
<evidence type="ECO:0000256" key="1">
    <source>
        <dbReference type="ARBA" id="ARBA00006787"/>
    </source>
</evidence>